<dbReference type="OrthoDB" id="5470853at2"/>
<dbReference type="PROSITE" id="PS51257">
    <property type="entry name" value="PROKAR_LIPOPROTEIN"/>
    <property type="match status" value="1"/>
</dbReference>
<name>A0A1N6EC19_9BACT</name>
<accession>A0A1N6EC19</accession>
<evidence type="ECO:0000313" key="2">
    <source>
        <dbReference type="EMBL" id="SIN80546.1"/>
    </source>
</evidence>
<dbReference type="Proteomes" id="UP000184694">
    <property type="component" value="Unassembled WGS sequence"/>
</dbReference>
<dbReference type="EMBL" id="FSRG01000003">
    <property type="protein sequence ID" value="SIN80546.1"/>
    <property type="molecule type" value="Genomic_DNA"/>
</dbReference>
<gene>
    <name evidence="2" type="ORF">SAMN02745161_0875</name>
</gene>
<feature type="chain" id="PRO_5011980497" description="Lipoprotein" evidence="1">
    <location>
        <begin position="20"/>
        <end position="250"/>
    </location>
</feature>
<reference evidence="3" key="1">
    <citation type="submission" date="2016-11" db="EMBL/GenBank/DDBJ databases">
        <authorList>
            <person name="Varghese N."/>
            <person name="Submissions S."/>
        </authorList>
    </citation>
    <scope>NUCLEOTIDE SEQUENCE [LARGE SCALE GENOMIC DNA]</scope>
    <source>
        <strain evidence="3">DSM 17456</strain>
    </source>
</reference>
<proteinExistence type="predicted"/>
<evidence type="ECO:0000256" key="1">
    <source>
        <dbReference type="SAM" id="SignalP"/>
    </source>
</evidence>
<keyword evidence="1" id="KW-0732">Signal</keyword>
<dbReference type="AlphaFoldDB" id="A0A1N6EC19"/>
<evidence type="ECO:0000313" key="3">
    <source>
        <dbReference type="Proteomes" id="UP000184694"/>
    </source>
</evidence>
<keyword evidence="3" id="KW-1185">Reference proteome</keyword>
<evidence type="ECO:0008006" key="4">
    <source>
        <dbReference type="Google" id="ProtNLM"/>
    </source>
</evidence>
<organism evidence="2 3">
    <name type="scientific">Halodesulfovibrio marinisediminis DSM 17456</name>
    <dbReference type="NCBI Taxonomy" id="1121457"/>
    <lineage>
        <taxon>Bacteria</taxon>
        <taxon>Pseudomonadati</taxon>
        <taxon>Thermodesulfobacteriota</taxon>
        <taxon>Desulfovibrionia</taxon>
        <taxon>Desulfovibrionales</taxon>
        <taxon>Desulfovibrionaceae</taxon>
        <taxon>Halodesulfovibrio</taxon>
    </lineage>
</organism>
<feature type="signal peptide" evidence="1">
    <location>
        <begin position="1"/>
        <end position="19"/>
    </location>
</feature>
<dbReference type="RefSeq" id="WP_074215707.1">
    <property type="nucleotide sequence ID" value="NZ_FSRG01000003.1"/>
</dbReference>
<dbReference type="STRING" id="1121457.SAMN02745161_0875"/>
<protein>
    <recommendedName>
        <fullName evidence="4">Lipoprotein</fullName>
    </recommendedName>
</protein>
<sequence>MIRLLVLFCCLLTGCSAGSIDPHPMPPDGDVAIEAVTHWSQSKAMYRIRLSGDVSTNGKSFTFQGLMHLNGVTRIARLVTFSELGTKLFDVSVMPEGEQLHSTLPGIGLSQVRKLVVRSVRRMLVNYMPLESDSARSDGQRKILQRCEGQICLTNTFMPQPLGNITVGHPQVEDQQLGQAVGGNGVAKVVRGETAVYNESSLLWKATYSNHTSVGSQWMPTMLVYLEPENNEINARVKFVVVSVAEGEKK</sequence>